<evidence type="ECO:0000313" key="1">
    <source>
        <dbReference type="EMBL" id="EST20411.1"/>
    </source>
</evidence>
<dbReference type="AlphaFoldDB" id="V6JMR5"/>
<reference evidence="1 2" key="1">
    <citation type="journal article" date="2014" name="Genome Announc.">
        <title>Draft Genome Sequence of Streptomyces roseochromogenes subsp. oscitans DS 12.976, Producer of the Aminocoumarin Antibiotic Clorobiocin.</title>
        <authorList>
            <person name="Ruckert C."/>
            <person name="Kalinowski J."/>
            <person name="Heide L."/>
            <person name="Apel A.K."/>
        </authorList>
    </citation>
    <scope>NUCLEOTIDE SEQUENCE [LARGE SCALE GENOMIC DNA]</scope>
    <source>
        <strain evidence="1 2">DS 12.976</strain>
    </source>
</reference>
<accession>V6JMR5</accession>
<name>V6JMR5_STRRC</name>
<dbReference type="Proteomes" id="UP000017984">
    <property type="component" value="Chromosome"/>
</dbReference>
<evidence type="ECO:0000313" key="2">
    <source>
        <dbReference type="Proteomes" id="UP000017984"/>
    </source>
</evidence>
<dbReference type="EMBL" id="AWQX01000354">
    <property type="protein sequence ID" value="EST20411.1"/>
    <property type="molecule type" value="Genomic_DNA"/>
</dbReference>
<gene>
    <name evidence="1" type="ORF">M878_39650</name>
</gene>
<dbReference type="HOGENOM" id="CLU_2304514_0_0_11"/>
<sequence>MAAATPRTLMPHGRIVLTVWSMRPVLFVPPLGLGSAWTAVAPKRVRVLARAVVTAMERMRMEYLGVSLCIACRGHVHHTGGNALIACAAGPVAAAFPSFR</sequence>
<dbReference type="PATRIC" id="fig|1352936.5.peg.8210"/>
<keyword evidence="2" id="KW-1185">Reference proteome</keyword>
<proteinExistence type="predicted"/>
<organism evidence="1 2">
    <name type="scientific">Streptomyces roseochromogenus subsp. oscitans DS 12.976</name>
    <dbReference type="NCBI Taxonomy" id="1352936"/>
    <lineage>
        <taxon>Bacteria</taxon>
        <taxon>Bacillati</taxon>
        <taxon>Actinomycetota</taxon>
        <taxon>Actinomycetes</taxon>
        <taxon>Kitasatosporales</taxon>
        <taxon>Streptomycetaceae</taxon>
        <taxon>Streptomyces</taxon>
    </lineage>
</organism>
<comment type="caution">
    <text evidence="1">The sequence shown here is derived from an EMBL/GenBank/DDBJ whole genome shotgun (WGS) entry which is preliminary data.</text>
</comment>
<protein>
    <submittedName>
        <fullName evidence="1">Uncharacterized protein</fullName>
    </submittedName>
</protein>